<dbReference type="OrthoDB" id="438440at2759"/>
<sequence>MCQSPLFSSGLEVANFVVASDVLRHSWFTVKELYGEINDGPSLRFSVRFKTDDRNPNYNIIAFVTWPPCARDHLQGGGGADLVSSSTLKNTFPLFEFLCTKTHPAISIHKNAIQLFDKFHGMLDSLKSQFLSNPLPRALISPNISPPTEYKPFGTFLFCSEWGRCASFEDSESILELLKATYSEVPGNQNPNQAKISELEIMKYNEQQWHTLLSKTERQERQAAIWKRQVFDPSKKLNDMKINMARLEWYKKLSKDKGTGYYDSYKNETNTSDLDVVKYKRILTCYWEELVAEVDKKPQKEGATFRTRWLFGGTNYRRMTEPLFIAEHYKNGKSDYIKTGRSEHYKLLEQWYNEDQEKAASDPLSKKANVKASLTDDSCFWALVEEARISCKLLSNGDSSVSTKNIHKANLIEFEADVLGMLENYAVTPEIFLRNSSFMQWWSEYEEIIRKNFMGTAYVSRLTNWMRNRGYRDYASGNLLIP</sequence>
<organism evidence="2 3">
    <name type="scientific">Morella rubra</name>
    <name type="common">Chinese bayberry</name>
    <dbReference type="NCBI Taxonomy" id="262757"/>
    <lineage>
        <taxon>Eukaryota</taxon>
        <taxon>Viridiplantae</taxon>
        <taxon>Streptophyta</taxon>
        <taxon>Embryophyta</taxon>
        <taxon>Tracheophyta</taxon>
        <taxon>Spermatophyta</taxon>
        <taxon>Magnoliopsida</taxon>
        <taxon>eudicotyledons</taxon>
        <taxon>Gunneridae</taxon>
        <taxon>Pentapetalae</taxon>
        <taxon>rosids</taxon>
        <taxon>fabids</taxon>
        <taxon>Fagales</taxon>
        <taxon>Myricaceae</taxon>
        <taxon>Morella</taxon>
    </lineage>
</organism>
<dbReference type="InterPro" id="IPR041266">
    <property type="entry name" value="EDS1_EP"/>
</dbReference>
<evidence type="ECO:0000259" key="1">
    <source>
        <dbReference type="Pfam" id="PF18117"/>
    </source>
</evidence>
<reference evidence="2 3" key="1">
    <citation type="journal article" date="2019" name="Plant Biotechnol. J.">
        <title>The red bayberry genome and genetic basis of sex determination.</title>
        <authorList>
            <person name="Jia H.M."/>
            <person name="Jia H.J."/>
            <person name="Cai Q.L."/>
            <person name="Wang Y."/>
            <person name="Zhao H.B."/>
            <person name="Yang W.F."/>
            <person name="Wang G.Y."/>
            <person name="Li Y.H."/>
            <person name="Zhan D.L."/>
            <person name="Shen Y.T."/>
            <person name="Niu Q.F."/>
            <person name="Chang L."/>
            <person name="Qiu J."/>
            <person name="Zhao L."/>
            <person name="Xie H.B."/>
            <person name="Fu W.Y."/>
            <person name="Jin J."/>
            <person name="Li X.W."/>
            <person name="Jiao Y."/>
            <person name="Zhou C.C."/>
            <person name="Tu T."/>
            <person name="Chai C.Y."/>
            <person name="Gao J.L."/>
            <person name="Fan L.J."/>
            <person name="van de Weg E."/>
            <person name="Wang J.Y."/>
            <person name="Gao Z.S."/>
        </authorList>
    </citation>
    <scope>NUCLEOTIDE SEQUENCE [LARGE SCALE GENOMIC DNA]</scope>
    <source>
        <tissue evidence="2">Leaves</tissue>
    </source>
</reference>
<evidence type="ECO:0000313" key="2">
    <source>
        <dbReference type="EMBL" id="KAB1223059.1"/>
    </source>
</evidence>
<dbReference type="EMBL" id="RXIC02000020">
    <property type="protein sequence ID" value="KAB1223059.1"/>
    <property type="molecule type" value="Genomic_DNA"/>
</dbReference>
<feature type="domain" description="EDS1 EP" evidence="1">
    <location>
        <begin position="245"/>
        <end position="452"/>
    </location>
</feature>
<dbReference type="Pfam" id="PF18117">
    <property type="entry name" value="EDS1_EP"/>
    <property type="match status" value="1"/>
</dbReference>
<keyword evidence="3" id="KW-1185">Reference proteome</keyword>
<accession>A0A6A1WCQ2</accession>
<dbReference type="Proteomes" id="UP000516437">
    <property type="component" value="Chromosome 2"/>
</dbReference>
<protein>
    <recommendedName>
        <fullName evidence="1">EDS1 EP domain-containing protein</fullName>
    </recommendedName>
</protein>
<gene>
    <name evidence="2" type="ORF">CJ030_MR2G022338</name>
</gene>
<comment type="caution">
    <text evidence="2">The sequence shown here is derived from an EMBL/GenBank/DDBJ whole genome shotgun (WGS) entry which is preliminary data.</text>
</comment>
<name>A0A6A1WCQ2_9ROSI</name>
<dbReference type="InterPro" id="IPR044603">
    <property type="entry name" value="SAG101-like"/>
</dbReference>
<dbReference type="AlphaFoldDB" id="A0A6A1WCQ2"/>
<dbReference type="GO" id="GO:0052689">
    <property type="term" value="F:carboxylic ester hydrolase activity"/>
    <property type="evidence" value="ECO:0007669"/>
    <property type="project" value="InterPro"/>
</dbReference>
<dbReference type="GO" id="GO:0006952">
    <property type="term" value="P:defense response"/>
    <property type="evidence" value="ECO:0007669"/>
    <property type="project" value="InterPro"/>
</dbReference>
<evidence type="ECO:0000313" key="3">
    <source>
        <dbReference type="Proteomes" id="UP000516437"/>
    </source>
</evidence>
<dbReference type="PANTHER" id="PTHR46898">
    <property type="entry name" value="SENESCENCE-ASSOCIATED CARBOXYLESTERASE 101"/>
    <property type="match status" value="1"/>
</dbReference>
<proteinExistence type="predicted"/>
<dbReference type="PANTHER" id="PTHR46898:SF3">
    <property type="entry name" value="FUNGAL LIPASE-LIKE DOMAIN-CONTAINING PROTEIN"/>
    <property type="match status" value="1"/>
</dbReference>